<evidence type="ECO:0000313" key="5">
    <source>
        <dbReference type="Proteomes" id="UP000092445"/>
    </source>
</evidence>
<evidence type="ECO:0000256" key="2">
    <source>
        <dbReference type="ARBA" id="ARBA00022737"/>
    </source>
</evidence>
<feature type="repeat" description="WD" evidence="3">
    <location>
        <begin position="62"/>
        <end position="81"/>
    </location>
</feature>
<dbReference type="PANTHER" id="PTHR10971">
    <property type="entry name" value="MRNA EXPORT FACTOR AND BUB3"/>
    <property type="match status" value="1"/>
</dbReference>
<dbReference type="SUPFAM" id="SSF50978">
    <property type="entry name" value="WD40 repeat-like"/>
    <property type="match status" value="1"/>
</dbReference>
<accession>A0A1A9ZY52</accession>
<dbReference type="PROSITE" id="PS50294">
    <property type="entry name" value="WD_REPEATS_REGION"/>
    <property type="match status" value="1"/>
</dbReference>
<keyword evidence="5" id="KW-1185">Reference proteome</keyword>
<dbReference type="AlphaFoldDB" id="A0A1A9ZY52"/>
<evidence type="ECO:0000256" key="1">
    <source>
        <dbReference type="ARBA" id="ARBA00022574"/>
    </source>
</evidence>
<evidence type="ECO:0000313" key="4">
    <source>
        <dbReference type="EnsemblMetazoa" id="GPAI028673-PA"/>
    </source>
</evidence>
<dbReference type="VEuPathDB" id="VectorBase:GPAI028673"/>
<dbReference type="STRING" id="7398.A0A1A9ZY52"/>
<keyword evidence="2" id="KW-0677">Repeat</keyword>
<name>A0A1A9ZY52_GLOPL</name>
<evidence type="ECO:0000256" key="3">
    <source>
        <dbReference type="PROSITE-ProRule" id="PRU00221"/>
    </source>
</evidence>
<reference evidence="5" key="1">
    <citation type="submission" date="2014-03" db="EMBL/GenBank/DDBJ databases">
        <authorList>
            <person name="Aksoy S."/>
            <person name="Warren W."/>
            <person name="Wilson R.K."/>
        </authorList>
    </citation>
    <scope>NUCLEOTIDE SEQUENCE [LARGE SCALE GENOMIC DNA]</scope>
    <source>
        <strain evidence="5">IAEA</strain>
    </source>
</reference>
<keyword evidence="1 3" id="KW-0853">WD repeat</keyword>
<dbReference type="EnsemblMetazoa" id="GPAI028673-RA">
    <property type="protein sequence ID" value="GPAI028673-PA"/>
    <property type="gene ID" value="GPAI028673"/>
</dbReference>
<dbReference type="InterPro" id="IPR019775">
    <property type="entry name" value="WD40_repeat_CS"/>
</dbReference>
<dbReference type="InterPro" id="IPR036322">
    <property type="entry name" value="WD40_repeat_dom_sf"/>
</dbReference>
<protein>
    <submittedName>
        <fullName evidence="4">WD_REPEATS_REGION domain-containing protein</fullName>
    </submittedName>
</protein>
<dbReference type="PROSITE" id="PS50082">
    <property type="entry name" value="WD_REPEATS_2"/>
    <property type="match status" value="2"/>
</dbReference>
<dbReference type="Gene3D" id="2.130.10.10">
    <property type="entry name" value="YVTN repeat-like/Quinoprotein amine dehydrogenase"/>
    <property type="match status" value="1"/>
</dbReference>
<dbReference type="PROSITE" id="PS00678">
    <property type="entry name" value="WD_REPEATS_1"/>
    <property type="match status" value="1"/>
</dbReference>
<dbReference type="Pfam" id="PF00400">
    <property type="entry name" value="WD40"/>
    <property type="match status" value="2"/>
</dbReference>
<feature type="repeat" description="WD" evidence="3">
    <location>
        <begin position="10"/>
        <end position="44"/>
    </location>
</feature>
<organism evidence="4 5">
    <name type="scientific">Glossina pallidipes</name>
    <name type="common">Tsetse fly</name>
    <dbReference type="NCBI Taxonomy" id="7398"/>
    <lineage>
        <taxon>Eukaryota</taxon>
        <taxon>Metazoa</taxon>
        <taxon>Ecdysozoa</taxon>
        <taxon>Arthropoda</taxon>
        <taxon>Hexapoda</taxon>
        <taxon>Insecta</taxon>
        <taxon>Pterygota</taxon>
        <taxon>Neoptera</taxon>
        <taxon>Endopterygota</taxon>
        <taxon>Diptera</taxon>
        <taxon>Brachycera</taxon>
        <taxon>Muscomorpha</taxon>
        <taxon>Hippoboscoidea</taxon>
        <taxon>Glossinidae</taxon>
        <taxon>Glossina</taxon>
    </lineage>
</organism>
<dbReference type="InterPro" id="IPR015943">
    <property type="entry name" value="WD40/YVTN_repeat-like_dom_sf"/>
</dbReference>
<dbReference type="SMART" id="SM00320">
    <property type="entry name" value="WD40"/>
    <property type="match status" value="2"/>
</dbReference>
<dbReference type="Proteomes" id="UP000092445">
    <property type="component" value="Unassembled WGS sequence"/>
</dbReference>
<dbReference type="InterPro" id="IPR001680">
    <property type="entry name" value="WD40_rpt"/>
</dbReference>
<proteinExistence type="predicted"/>
<reference evidence="4" key="2">
    <citation type="submission" date="2020-05" db="UniProtKB">
        <authorList>
            <consortium name="EnsemblMetazoa"/>
        </authorList>
    </citation>
    <scope>IDENTIFICATION</scope>
    <source>
        <strain evidence="4">IAEA</strain>
    </source>
</reference>
<sequence length="81" mass="9470">MMLTHTENVVDDHDAPIRYVEYAESVNSILTGSWDKTVKLWDMRVKYCVGKIYSMSVNEEKIVVATSDRTVLIWDVRKMEE</sequence>